<evidence type="ECO:0000313" key="9">
    <source>
        <dbReference type="Proteomes" id="UP001189429"/>
    </source>
</evidence>
<dbReference type="EMBL" id="CAUYUJ010007904">
    <property type="protein sequence ID" value="CAK0822329.1"/>
    <property type="molecule type" value="Genomic_DNA"/>
</dbReference>
<feature type="transmembrane region" description="Helical" evidence="7">
    <location>
        <begin position="134"/>
        <end position="153"/>
    </location>
</feature>
<evidence type="ECO:0000256" key="4">
    <source>
        <dbReference type="ARBA" id="ARBA00022989"/>
    </source>
</evidence>
<evidence type="ECO:0000256" key="7">
    <source>
        <dbReference type="SAM" id="Phobius"/>
    </source>
</evidence>
<evidence type="ECO:0000256" key="3">
    <source>
        <dbReference type="ARBA" id="ARBA00022692"/>
    </source>
</evidence>
<sequence length="331" mass="35797">HRHGPGAHGQPAGHALDGPPLWDVHWHPGQRLVRRRRRPAVPDRGQQHLHRPHRLRLGGLRQLPLALLRARLPRLRDDPRGRVDDGAADEVTPLKWRIPVRAATEGIFNVGYVYAAVLAAAGDAYMRDLSWQRLTLLACAAPGALGLCAAAFLPESPLLLAGRGDSVGATRAFDKLRRLNRRPNACIDVEPRGVPATARDRGRLGDSLRTVFGERHLRTTCALAFASFALNAFYFVGAHAKRPRAASARDSGPLAGQEIFIGSPFDLVGAAVATMLARSLPRRQVLGLCMVAAALSIACFGHAGPGPDRTPFLEVMYQASERSRSKSGVAL</sequence>
<keyword evidence="5 7" id="KW-0472">Membrane</keyword>
<dbReference type="PANTHER" id="PTHR23511:SF34">
    <property type="entry name" value="SYNAPTIC VESICLE GLYCOPROTEIN 2"/>
    <property type="match status" value="1"/>
</dbReference>
<dbReference type="InterPro" id="IPR005828">
    <property type="entry name" value="MFS_sugar_transport-like"/>
</dbReference>
<proteinExistence type="predicted"/>
<feature type="transmembrane region" description="Helical" evidence="7">
    <location>
        <begin position="285"/>
        <end position="303"/>
    </location>
</feature>
<dbReference type="Proteomes" id="UP001189429">
    <property type="component" value="Unassembled WGS sequence"/>
</dbReference>
<keyword evidence="4 7" id="KW-1133">Transmembrane helix</keyword>
<accession>A0ABN9RT78</accession>
<gene>
    <name evidence="8" type="ORF">PCOR1329_LOCUS23384</name>
</gene>
<organism evidence="8 9">
    <name type="scientific">Prorocentrum cordatum</name>
    <dbReference type="NCBI Taxonomy" id="2364126"/>
    <lineage>
        <taxon>Eukaryota</taxon>
        <taxon>Sar</taxon>
        <taxon>Alveolata</taxon>
        <taxon>Dinophyceae</taxon>
        <taxon>Prorocentrales</taxon>
        <taxon>Prorocentraceae</taxon>
        <taxon>Prorocentrum</taxon>
    </lineage>
</organism>
<evidence type="ECO:0000256" key="1">
    <source>
        <dbReference type="ARBA" id="ARBA00004141"/>
    </source>
</evidence>
<evidence type="ECO:0000256" key="2">
    <source>
        <dbReference type="ARBA" id="ARBA00022448"/>
    </source>
</evidence>
<comment type="caution">
    <text evidence="8">The sequence shown here is derived from an EMBL/GenBank/DDBJ whole genome shotgun (WGS) entry which is preliminary data.</text>
</comment>
<evidence type="ECO:0000256" key="6">
    <source>
        <dbReference type="SAM" id="MobiDB-lite"/>
    </source>
</evidence>
<dbReference type="PANTHER" id="PTHR23511">
    <property type="entry name" value="SYNAPTIC VESICLE GLYCOPROTEIN 2"/>
    <property type="match status" value="1"/>
</dbReference>
<protein>
    <recommendedName>
        <fullName evidence="10">Solute carrier family 40 protein</fullName>
    </recommendedName>
</protein>
<evidence type="ECO:0008006" key="10">
    <source>
        <dbReference type="Google" id="ProtNLM"/>
    </source>
</evidence>
<feature type="transmembrane region" description="Helical" evidence="7">
    <location>
        <begin position="217"/>
        <end position="236"/>
    </location>
</feature>
<dbReference type="Pfam" id="PF00083">
    <property type="entry name" value="Sugar_tr"/>
    <property type="match status" value="1"/>
</dbReference>
<keyword evidence="3 7" id="KW-0812">Transmembrane</keyword>
<name>A0ABN9RT78_9DINO</name>
<comment type="subcellular location">
    <subcellularLocation>
        <location evidence="1">Membrane</location>
        <topology evidence="1">Multi-pass membrane protein</topology>
    </subcellularLocation>
</comment>
<keyword evidence="2" id="KW-0813">Transport</keyword>
<dbReference type="InterPro" id="IPR036259">
    <property type="entry name" value="MFS_trans_sf"/>
</dbReference>
<dbReference type="Gene3D" id="1.20.1250.20">
    <property type="entry name" value="MFS general substrate transporter like domains"/>
    <property type="match status" value="1"/>
</dbReference>
<evidence type="ECO:0000313" key="8">
    <source>
        <dbReference type="EMBL" id="CAK0822329.1"/>
    </source>
</evidence>
<feature type="non-terminal residue" evidence="8">
    <location>
        <position position="1"/>
    </location>
</feature>
<keyword evidence="9" id="KW-1185">Reference proteome</keyword>
<feature type="region of interest" description="Disordered" evidence="6">
    <location>
        <begin position="1"/>
        <end position="21"/>
    </location>
</feature>
<evidence type="ECO:0000256" key="5">
    <source>
        <dbReference type="ARBA" id="ARBA00023136"/>
    </source>
</evidence>
<reference evidence="8" key="1">
    <citation type="submission" date="2023-10" db="EMBL/GenBank/DDBJ databases">
        <authorList>
            <person name="Chen Y."/>
            <person name="Shah S."/>
            <person name="Dougan E. K."/>
            <person name="Thang M."/>
            <person name="Chan C."/>
        </authorList>
    </citation>
    <scope>NUCLEOTIDE SEQUENCE [LARGE SCALE GENOMIC DNA]</scope>
</reference>
<dbReference type="SUPFAM" id="SSF103473">
    <property type="entry name" value="MFS general substrate transporter"/>
    <property type="match status" value="1"/>
</dbReference>